<feature type="region of interest" description="Disordered" evidence="1">
    <location>
        <begin position="93"/>
        <end position="145"/>
    </location>
</feature>
<evidence type="ECO:0000313" key="2">
    <source>
        <dbReference type="EMBL" id="GBP45849.1"/>
    </source>
</evidence>
<name>A0A4C1W5Q0_EUMVA</name>
<keyword evidence="3" id="KW-1185">Reference proteome</keyword>
<reference evidence="2 3" key="1">
    <citation type="journal article" date="2019" name="Commun. Biol.">
        <title>The bagworm genome reveals a unique fibroin gene that provides high tensile strength.</title>
        <authorList>
            <person name="Kono N."/>
            <person name="Nakamura H."/>
            <person name="Ohtoshi R."/>
            <person name="Tomita M."/>
            <person name="Numata K."/>
            <person name="Arakawa K."/>
        </authorList>
    </citation>
    <scope>NUCLEOTIDE SEQUENCE [LARGE SCALE GENOMIC DNA]</scope>
</reference>
<organism evidence="2 3">
    <name type="scientific">Eumeta variegata</name>
    <name type="common">Bagworm moth</name>
    <name type="synonym">Eumeta japonica</name>
    <dbReference type="NCBI Taxonomy" id="151549"/>
    <lineage>
        <taxon>Eukaryota</taxon>
        <taxon>Metazoa</taxon>
        <taxon>Ecdysozoa</taxon>
        <taxon>Arthropoda</taxon>
        <taxon>Hexapoda</taxon>
        <taxon>Insecta</taxon>
        <taxon>Pterygota</taxon>
        <taxon>Neoptera</taxon>
        <taxon>Endopterygota</taxon>
        <taxon>Lepidoptera</taxon>
        <taxon>Glossata</taxon>
        <taxon>Ditrysia</taxon>
        <taxon>Tineoidea</taxon>
        <taxon>Psychidae</taxon>
        <taxon>Oiketicinae</taxon>
        <taxon>Eumeta</taxon>
    </lineage>
</organism>
<sequence length="145" mass="15846">MSVRRARAGGTGYPRAPRVGVGELALHAQLEPCGAWWPLALPPPALSHCTPPPRAHPALWPDPCCPRFTRFSTTCWAEGAQVQQARCWARRPRLRSGTRHSDVEGADVRRSRLRARAPCGAGGARAGTRRPARAHLAAPTRRDRP</sequence>
<feature type="compositionally biased region" description="Basic and acidic residues" evidence="1">
    <location>
        <begin position="99"/>
        <end position="110"/>
    </location>
</feature>
<gene>
    <name evidence="2" type="ORF">EVAR_31754_1</name>
</gene>
<dbReference type="AlphaFoldDB" id="A0A4C1W5Q0"/>
<evidence type="ECO:0000313" key="3">
    <source>
        <dbReference type="Proteomes" id="UP000299102"/>
    </source>
</evidence>
<comment type="caution">
    <text evidence="2">The sequence shown here is derived from an EMBL/GenBank/DDBJ whole genome shotgun (WGS) entry which is preliminary data.</text>
</comment>
<dbReference type="Proteomes" id="UP000299102">
    <property type="component" value="Unassembled WGS sequence"/>
</dbReference>
<accession>A0A4C1W5Q0</accession>
<proteinExistence type="predicted"/>
<dbReference type="EMBL" id="BGZK01000473">
    <property type="protein sequence ID" value="GBP45849.1"/>
    <property type="molecule type" value="Genomic_DNA"/>
</dbReference>
<evidence type="ECO:0000256" key="1">
    <source>
        <dbReference type="SAM" id="MobiDB-lite"/>
    </source>
</evidence>
<protein>
    <submittedName>
        <fullName evidence="2">Uncharacterized protein</fullName>
    </submittedName>
</protein>